<dbReference type="Pfam" id="PF01795">
    <property type="entry name" value="Methyltransf_5"/>
    <property type="match status" value="1"/>
</dbReference>
<sequence length="351" mass="39365">MFIYKRCFSSLSPAVVAQKGPHQSVLLQEVIDSFRGVNMKTFIDCTLGGGGHSYEIVKQYPSIETHIGIDTDPTAHGISRTRLIELQRDNLNTILVRKNFRHLHGILTEVLGSSNNVADGILLDLGVSSMQLDTASRGFSFAKDGPLDMRLDPSTLLTAEEIVNSWSEMQLGRIIRDYGGEKQWRLVARRISEARSAESLSSTLQLSDIIGRTIKRRDVGKMIHPATRTFQALRIAVNEELRVIEEVLPAAANALKPGGRLAVITFHSLEDRIAKQFFRLLDNEEDVNKNKSRVLKHEEELDEDESVTSLKKIPLKNSFRVLTQKPVVPTKAEISFNPRSRSAKLRIIECI</sequence>
<evidence type="ECO:0000256" key="3">
    <source>
        <dbReference type="ARBA" id="ARBA00022679"/>
    </source>
</evidence>
<comment type="similarity">
    <text evidence="1">Belongs to the methyltransferase superfamily. RsmH family.</text>
</comment>
<dbReference type="GO" id="GO:0071424">
    <property type="term" value="F:rRNA (cytosine-N4-)-methyltransferase activity"/>
    <property type="evidence" value="ECO:0007669"/>
    <property type="project" value="TreeGrafter"/>
</dbReference>
<dbReference type="NCBIfam" id="TIGR00006">
    <property type="entry name" value="16S rRNA (cytosine(1402)-N(4))-methyltransferase RsmH"/>
    <property type="match status" value="1"/>
</dbReference>
<gene>
    <name evidence="5" type="ORF">PPAR00522_LOCUS6751</name>
</gene>
<dbReference type="SUPFAM" id="SSF81799">
    <property type="entry name" value="Putative methyltransferase TM0872, insert domain"/>
    <property type="match status" value="1"/>
</dbReference>
<reference evidence="5" key="1">
    <citation type="submission" date="2021-01" db="EMBL/GenBank/DDBJ databases">
        <authorList>
            <person name="Corre E."/>
            <person name="Pelletier E."/>
            <person name="Niang G."/>
            <person name="Scheremetjew M."/>
            <person name="Finn R."/>
            <person name="Kale V."/>
            <person name="Holt S."/>
            <person name="Cochrane G."/>
            <person name="Meng A."/>
            <person name="Brown T."/>
            <person name="Cohen L."/>
        </authorList>
    </citation>
    <scope>NUCLEOTIDE SEQUENCE</scope>
    <source>
        <strain evidence="5">SAG 63-3</strain>
    </source>
</reference>
<keyword evidence="4" id="KW-0949">S-adenosyl-L-methionine</keyword>
<dbReference type="PANTHER" id="PTHR11265">
    <property type="entry name" value="S-ADENOSYL-METHYLTRANSFERASE MRAW"/>
    <property type="match status" value="1"/>
</dbReference>
<dbReference type="SUPFAM" id="SSF53335">
    <property type="entry name" value="S-adenosyl-L-methionine-dependent methyltransferases"/>
    <property type="match status" value="1"/>
</dbReference>
<dbReference type="InterPro" id="IPR029063">
    <property type="entry name" value="SAM-dependent_MTases_sf"/>
</dbReference>
<dbReference type="GO" id="GO:0070475">
    <property type="term" value="P:rRNA base methylation"/>
    <property type="evidence" value="ECO:0007669"/>
    <property type="project" value="TreeGrafter"/>
</dbReference>
<dbReference type="Gene3D" id="1.10.150.170">
    <property type="entry name" value="Putative methyltransferase TM0872, insert domain"/>
    <property type="match status" value="1"/>
</dbReference>
<dbReference type="EMBL" id="HBFM01010632">
    <property type="protein sequence ID" value="CAD8770350.1"/>
    <property type="molecule type" value="Transcribed_RNA"/>
</dbReference>
<evidence type="ECO:0000256" key="1">
    <source>
        <dbReference type="ARBA" id="ARBA00010396"/>
    </source>
</evidence>
<evidence type="ECO:0000256" key="2">
    <source>
        <dbReference type="ARBA" id="ARBA00022603"/>
    </source>
</evidence>
<proteinExistence type="inferred from homology"/>
<organism evidence="5">
    <name type="scientific">Polytomella parva</name>
    <dbReference type="NCBI Taxonomy" id="51329"/>
    <lineage>
        <taxon>Eukaryota</taxon>
        <taxon>Viridiplantae</taxon>
        <taxon>Chlorophyta</taxon>
        <taxon>core chlorophytes</taxon>
        <taxon>Chlorophyceae</taxon>
        <taxon>CS clade</taxon>
        <taxon>Chlamydomonadales</taxon>
        <taxon>Chlamydomonadaceae</taxon>
        <taxon>Polytomella</taxon>
    </lineage>
</organism>
<keyword evidence="3" id="KW-0808">Transferase</keyword>
<dbReference type="InterPro" id="IPR023397">
    <property type="entry name" value="SAM-dep_MeTrfase_MraW_recog"/>
</dbReference>
<dbReference type="HAMAP" id="MF_01007">
    <property type="entry name" value="16SrRNA_methyltr_H"/>
    <property type="match status" value="1"/>
</dbReference>
<protein>
    <submittedName>
        <fullName evidence="5">Uncharacterized protein</fullName>
    </submittedName>
</protein>
<name>A0A7S0YH85_9CHLO</name>
<dbReference type="Gene3D" id="3.40.50.150">
    <property type="entry name" value="Vaccinia Virus protein VP39"/>
    <property type="match status" value="1"/>
</dbReference>
<dbReference type="PANTHER" id="PTHR11265:SF0">
    <property type="entry name" value="12S RRNA N4-METHYLCYTIDINE METHYLTRANSFERASE"/>
    <property type="match status" value="1"/>
</dbReference>
<evidence type="ECO:0000313" key="5">
    <source>
        <dbReference type="EMBL" id="CAD8770350.1"/>
    </source>
</evidence>
<evidence type="ECO:0000256" key="4">
    <source>
        <dbReference type="ARBA" id="ARBA00022691"/>
    </source>
</evidence>
<dbReference type="AlphaFoldDB" id="A0A7S0YH85"/>
<dbReference type="InterPro" id="IPR002903">
    <property type="entry name" value="RsmH"/>
</dbReference>
<accession>A0A7S0YH85</accession>
<dbReference type="PIRSF" id="PIRSF004486">
    <property type="entry name" value="MraW"/>
    <property type="match status" value="1"/>
</dbReference>
<keyword evidence="2" id="KW-0489">Methyltransferase</keyword>